<evidence type="ECO:0000256" key="12">
    <source>
        <dbReference type="HAMAP-Rule" id="MF_00041"/>
    </source>
</evidence>
<keyword evidence="15" id="KW-1185">Reference proteome</keyword>
<dbReference type="InterPro" id="IPR015803">
    <property type="entry name" value="Cys-tRNA-ligase"/>
</dbReference>
<comment type="subcellular location">
    <subcellularLocation>
        <location evidence="1 12">Cytoplasm</location>
    </subcellularLocation>
</comment>
<dbReference type="EC" id="6.1.1.16" evidence="12"/>
<evidence type="ECO:0000256" key="2">
    <source>
        <dbReference type="ARBA" id="ARBA00005594"/>
    </source>
</evidence>
<dbReference type="InterPro" id="IPR032678">
    <property type="entry name" value="tRNA-synt_1_cat_dom"/>
</dbReference>
<dbReference type="GO" id="GO:0005829">
    <property type="term" value="C:cytosol"/>
    <property type="evidence" value="ECO:0007669"/>
    <property type="project" value="TreeGrafter"/>
</dbReference>
<dbReference type="PRINTS" id="PR00983">
    <property type="entry name" value="TRNASYNTHCYS"/>
</dbReference>
<dbReference type="Pfam" id="PF01406">
    <property type="entry name" value="tRNA-synt_1e"/>
    <property type="match status" value="1"/>
</dbReference>
<feature type="binding site" evidence="12">
    <location>
        <position position="233"/>
    </location>
    <ligand>
        <name>Zn(2+)</name>
        <dbReference type="ChEBI" id="CHEBI:29105"/>
    </ligand>
</feature>
<evidence type="ECO:0000256" key="1">
    <source>
        <dbReference type="ARBA" id="ARBA00004496"/>
    </source>
</evidence>
<keyword evidence="10 12" id="KW-0648">Protein biosynthesis</keyword>
<reference evidence="14 15" key="1">
    <citation type="submission" date="2018-04" db="EMBL/GenBank/DDBJ databases">
        <title>Genomic Encyclopedia of Type Strains, Phase IV (KMG-IV): sequencing the most valuable type-strain genomes for metagenomic binning, comparative biology and taxonomic classification.</title>
        <authorList>
            <person name="Goeker M."/>
        </authorList>
    </citation>
    <scope>NUCLEOTIDE SEQUENCE [LARGE SCALE GENOMIC DNA]</scope>
    <source>
        <strain evidence="14 15">DSM 100231</strain>
    </source>
</reference>
<evidence type="ECO:0000256" key="7">
    <source>
        <dbReference type="ARBA" id="ARBA00022741"/>
    </source>
</evidence>
<feature type="binding site" evidence="12">
    <location>
        <position position="294"/>
    </location>
    <ligand>
        <name>ATP</name>
        <dbReference type="ChEBI" id="CHEBI:30616"/>
    </ligand>
</feature>
<evidence type="ECO:0000313" key="15">
    <source>
        <dbReference type="Proteomes" id="UP000245466"/>
    </source>
</evidence>
<accession>A0A2U1ALI5</accession>
<evidence type="ECO:0000256" key="10">
    <source>
        <dbReference type="ARBA" id="ARBA00022917"/>
    </source>
</evidence>
<comment type="catalytic activity">
    <reaction evidence="12">
        <text>tRNA(Cys) + L-cysteine + ATP = L-cysteinyl-tRNA(Cys) + AMP + diphosphate</text>
        <dbReference type="Rhea" id="RHEA:17773"/>
        <dbReference type="Rhea" id="RHEA-COMP:9661"/>
        <dbReference type="Rhea" id="RHEA-COMP:9679"/>
        <dbReference type="ChEBI" id="CHEBI:30616"/>
        <dbReference type="ChEBI" id="CHEBI:33019"/>
        <dbReference type="ChEBI" id="CHEBI:35235"/>
        <dbReference type="ChEBI" id="CHEBI:78442"/>
        <dbReference type="ChEBI" id="CHEBI:78517"/>
        <dbReference type="ChEBI" id="CHEBI:456215"/>
        <dbReference type="EC" id="6.1.1.16"/>
    </reaction>
</comment>
<dbReference type="Proteomes" id="UP000245466">
    <property type="component" value="Unassembled WGS sequence"/>
</dbReference>
<dbReference type="InterPro" id="IPR015273">
    <property type="entry name" value="Cys-tRNA-synt_Ia_DALR"/>
</dbReference>
<protein>
    <recommendedName>
        <fullName evidence="12">Cysteine--tRNA ligase</fullName>
        <ecNumber evidence="12">6.1.1.16</ecNumber>
    </recommendedName>
    <alternativeName>
        <fullName evidence="12">Cysteinyl-tRNA synthetase</fullName>
        <shortName evidence="12">CysRS</shortName>
    </alternativeName>
</protein>
<dbReference type="InterPro" id="IPR009080">
    <property type="entry name" value="tRNAsynth_Ia_anticodon-bd"/>
</dbReference>
<organism evidence="14 15">
    <name type="scientific">Pontibacter virosus</name>
    <dbReference type="NCBI Taxonomy" id="1765052"/>
    <lineage>
        <taxon>Bacteria</taxon>
        <taxon>Pseudomonadati</taxon>
        <taxon>Bacteroidota</taxon>
        <taxon>Cytophagia</taxon>
        <taxon>Cytophagales</taxon>
        <taxon>Hymenobacteraceae</taxon>
        <taxon>Pontibacter</taxon>
    </lineage>
</organism>
<proteinExistence type="inferred from homology"/>
<dbReference type="PANTHER" id="PTHR10890">
    <property type="entry name" value="CYSTEINYL-TRNA SYNTHETASE"/>
    <property type="match status" value="1"/>
</dbReference>
<dbReference type="Pfam" id="PF09190">
    <property type="entry name" value="DALR_2"/>
    <property type="match status" value="1"/>
</dbReference>
<evidence type="ECO:0000259" key="13">
    <source>
        <dbReference type="SMART" id="SM00840"/>
    </source>
</evidence>
<dbReference type="SUPFAM" id="SSF47323">
    <property type="entry name" value="Anticodon-binding domain of a subclass of class I aminoacyl-tRNA synthetases"/>
    <property type="match status" value="1"/>
</dbReference>
<dbReference type="Gene3D" id="1.20.120.1910">
    <property type="entry name" value="Cysteine-tRNA ligase, C-terminal anti-codon recognition domain"/>
    <property type="match status" value="1"/>
</dbReference>
<evidence type="ECO:0000256" key="3">
    <source>
        <dbReference type="ARBA" id="ARBA00011245"/>
    </source>
</evidence>
<feature type="binding site" evidence="12">
    <location>
        <position position="258"/>
    </location>
    <ligand>
        <name>Zn(2+)</name>
        <dbReference type="ChEBI" id="CHEBI:29105"/>
    </ligand>
</feature>
<feature type="binding site" evidence="12">
    <location>
        <position position="38"/>
    </location>
    <ligand>
        <name>Zn(2+)</name>
        <dbReference type="ChEBI" id="CHEBI:29105"/>
    </ligand>
</feature>
<feature type="domain" description="Cysteinyl-tRNA synthetase class Ia DALR" evidence="13">
    <location>
        <begin position="386"/>
        <end position="458"/>
    </location>
</feature>
<dbReference type="GO" id="GO:0006423">
    <property type="term" value="P:cysteinyl-tRNA aminoacylation"/>
    <property type="evidence" value="ECO:0007669"/>
    <property type="project" value="UniProtKB-UniRule"/>
</dbReference>
<dbReference type="FunFam" id="3.40.50.620:FF:000140">
    <property type="entry name" value="Cysteine--tRNA ligase"/>
    <property type="match status" value="1"/>
</dbReference>
<dbReference type="InterPro" id="IPR024909">
    <property type="entry name" value="Cys-tRNA/MSH_ligase"/>
</dbReference>
<evidence type="ECO:0000256" key="6">
    <source>
        <dbReference type="ARBA" id="ARBA00022723"/>
    </source>
</evidence>
<comment type="cofactor">
    <cofactor evidence="12">
        <name>Zn(2+)</name>
        <dbReference type="ChEBI" id="CHEBI:29105"/>
    </cofactor>
    <text evidence="12">Binds 1 zinc ion per subunit.</text>
</comment>
<dbReference type="NCBIfam" id="TIGR00435">
    <property type="entry name" value="cysS"/>
    <property type="match status" value="1"/>
</dbReference>
<keyword evidence="8 12" id="KW-0862">Zinc</keyword>
<sequence>MLCFIDTMQHKLNLYNTLTRKKELFEPLHAPFVGMYVCGPTVYGEPHLGHARSAVTFDVLYRYLKYLGYKVRYVRNITDVGHLENDADEGEDKIQKRAKLEHLEPMEVVQHYTNVYQQDMATLNAKSPDIEPRASGHIIEQIQMIQEILENGMAYEVNGSVYFDVPTYHKNNNYGKLSGRIIEDLLSNTRDTEGQGEKRSPLDFALWKKASPQHIMRWPSPWSDGFPGWHLECSAMSRKYLGETFDIHGGGLDLMFPHHECEIAQSQASHSHSDAARYWVHNNMITVNGQKMGKSLGNFINLSELFSGNHQMLEQAYSPMTIRFFILQAHYRSPLDFSNEALQAAQKGYRKLMNGMRVLEKLNYPEEGVDTPDEKLNDDLLKLTEDCFRGLNDDLNTARAIASLFNLLKKINSLYLGQLQIGALTRGTFDTIRTTYTELVSNVLGLKDEPTADMENMLELVLGFYKEAKENKAYDKVDAIRAELKKQGIVIKDLKTGIDWAYEE</sequence>
<keyword evidence="4 12" id="KW-0963">Cytoplasm</keyword>
<evidence type="ECO:0000256" key="4">
    <source>
        <dbReference type="ARBA" id="ARBA00022490"/>
    </source>
</evidence>
<comment type="subunit">
    <text evidence="3 12">Monomer.</text>
</comment>
<gene>
    <name evidence="12" type="primary">cysS</name>
    <name evidence="14" type="ORF">C8E01_12234</name>
</gene>
<dbReference type="HAMAP" id="MF_00041">
    <property type="entry name" value="Cys_tRNA_synth"/>
    <property type="match status" value="1"/>
</dbReference>
<dbReference type="SUPFAM" id="SSF52374">
    <property type="entry name" value="Nucleotidylyl transferase"/>
    <property type="match status" value="1"/>
</dbReference>
<evidence type="ECO:0000256" key="8">
    <source>
        <dbReference type="ARBA" id="ARBA00022833"/>
    </source>
</evidence>
<evidence type="ECO:0000256" key="5">
    <source>
        <dbReference type="ARBA" id="ARBA00022598"/>
    </source>
</evidence>
<name>A0A2U1ALI5_9BACT</name>
<feature type="short sequence motif" description="'KMSKS' region" evidence="12">
    <location>
        <begin position="291"/>
        <end position="295"/>
    </location>
</feature>
<dbReference type="SMART" id="SM00840">
    <property type="entry name" value="DALR_2"/>
    <property type="match status" value="1"/>
</dbReference>
<feature type="binding site" evidence="12">
    <location>
        <position position="262"/>
    </location>
    <ligand>
        <name>Zn(2+)</name>
        <dbReference type="ChEBI" id="CHEBI:29105"/>
    </ligand>
</feature>
<dbReference type="GO" id="GO:0004817">
    <property type="term" value="F:cysteine-tRNA ligase activity"/>
    <property type="evidence" value="ECO:0007669"/>
    <property type="project" value="UniProtKB-UniRule"/>
</dbReference>
<comment type="similarity">
    <text evidence="2 12">Belongs to the class-I aminoacyl-tRNA synthetase family.</text>
</comment>
<keyword evidence="5 12" id="KW-0436">Ligase</keyword>
<keyword evidence="7 12" id="KW-0547">Nucleotide-binding</keyword>
<dbReference type="GO" id="GO:0008270">
    <property type="term" value="F:zinc ion binding"/>
    <property type="evidence" value="ECO:0007669"/>
    <property type="project" value="UniProtKB-UniRule"/>
</dbReference>
<dbReference type="AlphaFoldDB" id="A0A2U1ALI5"/>
<keyword evidence="6 12" id="KW-0479">Metal-binding</keyword>
<dbReference type="PANTHER" id="PTHR10890:SF3">
    <property type="entry name" value="CYSTEINE--TRNA LIGASE, CYTOPLASMIC"/>
    <property type="match status" value="1"/>
</dbReference>
<comment type="caution">
    <text evidence="14">The sequence shown here is derived from an EMBL/GenBank/DDBJ whole genome shotgun (WGS) entry which is preliminary data.</text>
</comment>
<evidence type="ECO:0000313" key="14">
    <source>
        <dbReference type="EMBL" id="PVY37250.1"/>
    </source>
</evidence>
<dbReference type="GO" id="GO:0005524">
    <property type="term" value="F:ATP binding"/>
    <property type="evidence" value="ECO:0007669"/>
    <property type="project" value="UniProtKB-UniRule"/>
</dbReference>
<dbReference type="InterPro" id="IPR014729">
    <property type="entry name" value="Rossmann-like_a/b/a_fold"/>
</dbReference>
<dbReference type="Gene3D" id="3.40.50.620">
    <property type="entry name" value="HUPs"/>
    <property type="match status" value="1"/>
</dbReference>
<keyword evidence="9 12" id="KW-0067">ATP-binding</keyword>
<evidence type="ECO:0000256" key="11">
    <source>
        <dbReference type="ARBA" id="ARBA00023146"/>
    </source>
</evidence>
<dbReference type="CDD" id="cd00672">
    <property type="entry name" value="CysRS_core"/>
    <property type="match status" value="1"/>
</dbReference>
<feature type="short sequence motif" description="'HIGH' region" evidence="12">
    <location>
        <begin position="40"/>
        <end position="50"/>
    </location>
</feature>
<dbReference type="EMBL" id="QEKI01000022">
    <property type="protein sequence ID" value="PVY37250.1"/>
    <property type="molecule type" value="Genomic_DNA"/>
</dbReference>
<evidence type="ECO:0000256" key="9">
    <source>
        <dbReference type="ARBA" id="ARBA00022840"/>
    </source>
</evidence>
<keyword evidence="11 12" id="KW-0030">Aminoacyl-tRNA synthetase</keyword>